<name>A0A9P3BY77_ASPVI</name>
<dbReference type="GeneID" id="66936728"/>
<keyword evidence="2" id="KW-1185">Reference proteome</keyword>
<dbReference type="AlphaFoldDB" id="A0A9P3BY77"/>
<sequence>MDKYTQYAHGDPRKERRVVLERDLLGQINLAGNIRVVDKTILPEQVVKPVEDEVRYAKRDRDTLIILVFGHGNQDNHGVYIGGKDPTADSAVLKS</sequence>
<comment type="caution">
    <text evidence="1">The sequence shown here is derived from an EMBL/GenBank/DDBJ whole genome shotgun (WGS) entry which is preliminary data.</text>
</comment>
<accession>A0A9P3BY77</accession>
<dbReference type="RefSeq" id="XP_043127844.1">
    <property type="nucleotide sequence ID" value="XM_043271909.1"/>
</dbReference>
<organism evidence="1 2">
    <name type="scientific">Aspergillus viridinutans</name>
    <dbReference type="NCBI Taxonomy" id="75553"/>
    <lineage>
        <taxon>Eukaryota</taxon>
        <taxon>Fungi</taxon>
        <taxon>Dikarya</taxon>
        <taxon>Ascomycota</taxon>
        <taxon>Pezizomycotina</taxon>
        <taxon>Eurotiomycetes</taxon>
        <taxon>Eurotiomycetidae</taxon>
        <taxon>Eurotiales</taxon>
        <taxon>Aspergillaceae</taxon>
        <taxon>Aspergillus</taxon>
        <taxon>Aspergillus subgen. Fumigati</taxon>
    </lineage>
</organism>
<gene>
    <name evidence="1" type="ORF">Aspvir_008746</name>
</gene>
<evidence type="ECO:0000313" key="1">
    <source>
        <dbReference type="EMBL" id="GIK04658.1"/>
    </source>
</evidence>
<dbReference type="OrthoDB" id="3000060at2759"/>
<proteinExistence type="predicted"/>
<evidence type="ECO:0000313" key="2">
    <source>
        <dbReference type="Proteomes" id="UP000710440"/>
    </source>
</evidence>
<protein>
    <submittedName>
        <fullName evidence="1">Uncharacterized protein</fullName>
    </submittedName>
</protein>
<dbReference type="Proteomes" id="UP000710440">
    <property type="component" value="Unassembled WGS sequence"/>
</dbReference>
<reference evidence="1 2" key="1">
    <citation type="submission" date="2021-02" db="EMBL/GenBank/DDBJ databases">
        <title>Pan-genome distribution and transcriptional activeness of fungal secondary metabolism genes in Aspergillus section Fumigati.</title>
        <authorList>
            <person name="Takahashi H."/>
            <person name="Umemura M."/>
            <person name="Ninomiya A."/>
            <person name="Kusuya Y."/>
            <person name="Urayama S."/>
            <person name="Shimizu M."/>
            <person name="Watanabe A."/>
            <person name="Kamei K."/>
            <person name="Yaguchi T."/>
            <person name="Hagiwara D."/>
        </authorList>
    </citation>
    <scope>NUCLEOTIDE SEQUENCE [LARGE SCALE GENOMIC DNA]</scope>
    <source>
        <strain evidence="1 2">IFM 47045</strain>
    </source>
</reference>
<dbReference type="EMBL" id="BOPL01000007">
    <property type="protein sequence ID" value="GIK04658.1"/>
    <property type="molecule type" value="Genomic_DNA"/>
</dbReference>